<accession>A0A6P7TX79</accession>
<evidence type="ECO:0000256" key="4">
    <source>
        <dbReference type="SAM" id="Coils"/>
    </source>
</evidence>
<dbReference type="AlphaFoldDB" id="A0A6P7TX79"/>
<feature type="coiled-coil region" evidence="4">
    <location>
        <begin position="66"/>
        <end position="93"/>
    </location>
</feature>
<dbReference type="SMART" id="SM00249">
    <property type="entry name" value="PHD"/>
    <property type="match status" value="2"/>
</dbReference>
<dbReference type="KEGG" id="osn:115228001"/>
<evidence type="ECO:0000313" key="6">
    <source>
        <dbReference type="Proteomes" id="UP000515154"/>
    </source>
</evidence>
<sequence>MSGYLCNNYSESGSSSGYYHVAYCGQHSDPEEVSRRRKRWVAALNGVKNSQNKIEKNSPKHAVFSRFKATKQLEEAKEKRADLERKYDLLSQLSYKKSPVVGEQHGDLRNSTEAQIEECVFCSSREQQHLMVKCGICKKSQHISCLVPPLGSVPRVGMGYTWYCWCPHFRRCSSCDVNVDFKAGVEKAVTKEAMARIRRPPPNTVMALEKVKRIYKKKPKNEPVRVKRKYTKRAKNIVEIIKEDSIIDIPKCEESCVDLSQVKCEVTPKRKYKKRVPKTEEPRDIVFANVTTKSGRVTRRVLWTDQCSPEVPKREVSPKPLPVALKVHSSLFSRDLYEPMSLLIGTCYYCGQSIFMTDLFIRCKMCFNIVHRCCPFGRALQNTGHDWSCPECS</sequence>
<evidence type="ECO:0000259" key="5">
    <source>
        <dbReference type="SMART" id="SM00249"/>
    </source>
</evidence>
<dbReference type="SUPFAM" id="SSF57903">
    <property type="entry name" value="FYVE/PHD zinc finger"/>
    <property type="match status" value="2"/>
</dbReference>
<organism evidence="6 7">
    <name type="scientific">Octopus sinensis</name>
    <name type="common">East Asian common octopus</name>
    <dbReference type="NCBI Taxonomy" id="2607531"/>
    <lineage>
        <taxon>Eukaryota</taxon>
        <taxon>Metazoa</taxon>
        <taxon>Spiralia</taxon>
        <taxon>Lophotrochozoa</taxon>
        <taxon>Mollusca</taxon>
        <taxon>Cephalopoda</taxon>
        <taxon>Coleoidea</taxon>
        <taxon>Octopodiformes</taxon>
        <taxon>Octopoda</taxon>
        <taxon>Incirrata</taxon>
        <taxon>Octopodidae</taxon>
        <taxon>Octopus</taxon>
    </lineage>
</organism>
<dbReference type="GO" id="GO:0008270">
    <property type="term" value="F:zinc ion binding"/>
    <property type="evidence" value="ECO:0007669"/>
    <property type="project" value="UniProtKB-KW"/>
</dbReference>
<dbReference type="CDD" id="cd15489">
    <property type="entry name" value="PHD_SF"/>
    <property type="match status" value="1"/>
</dbReference>
<dbReference type="InterPro" id="IPR011011">
    <property type="entry name" value="Znf_FYVE_PHD"/>
</dbReference>
<keyword evidence="2" id="KW-0863">Zinc-finger</keyword>
<dbReference type="RefSeq" id="XP_029654540.1">
    <property type="nucleotide sequence ID" value="XM_029798680.1"/>
</dbReference>
<dbReference type="InterPro" id="IPR019787">
    <property type="entry name" value="Znf_PHD-finger"/>
</dbReference>
<evidence type="ECO:0000313" key="7">
    <source>
        <dbReference type="RefSeq" id="XP_029654540.1"/>
    </source>
</evidence>
<evidence type="ECO:0000256" key="2">
    <source>
        <dbReference type="ARBA" id="ARBA00022771"/>
    </source>
</evidence>
<feature type="domain" description="Zinc finger PHD-type" evidence="5">
    <location>
        <begin position="118"/>
        <end position="167"/>
    </location>
</feature>
<keyword evidence="4" id="KW-0175">Coiled coil</keyword>
<evidence type="ECO:0000256" key="3">
    <source>
        <dbReference type="ARBA" id="ARBA00022833"/>
    </source>
</evidence>
<protein>
    <submittedName>
        <fullName evidence="7">PHD finger protein 14-like</fullName>
    </submittedName>
</protein>
<keyword evidence="1" id="KW-0479">Metal-binding</keyword>
<name>A0A6P7TX79_9MOLL</name>
<gene>
    <name evidence="7" type="primary">LOC115228001</name>
</gene>
<dbReference type="Proteomes" id="UP000515154">
    <property type="component" value="Unplaced"/>
</dbReference>
<dbReference type="InterPro" id="IPR001965">
    <property type="entry name" value="Znf_PHD"/>
</dbReference>
<dbReference type="Pfam" id="PF00628">
    <property type="entry name" value="PHD"/>
    <property type="match status" value="1"/>
</dbReference>
<reference evidence="7" key="1">
    <citation type="submission" date="2025-08" db="UniProtKB">
        <authorList>
            <consortium name="RefSeq"/>
        </authorList>
    </citation>
    <scope>IDENTIFICATION</scope>
</reference>
<keyword evidence="3" id="KW-0862">Zinc</keyword>
<evidence type="ECO:0000256" key="1">
    <source>
        <dbReference type="ARBA" id="ARBA00022723"/>
    </source>
</evidence>
<feature type="domain" description="Zinc finger PHD-type" evidence="5">
    <location>
        <begin position="346"/>
        <end position="393"/>
    </location>
</feature>
<dbReference type="Gene3D" id="2.30.30.1150">
    <property type="match status" value="1"/>
</dbReference>
<keyword evidence="6" id="KW-1185">Reference proteome</keyword>
<proteinExistence type="predicted"/>